<keyword evidence="1" id="KW-1133">Transmembrane helix</keyword>
<name>A0AAW2FFY4_9HYME</name>
<evidence type="ECO:0000313" key="3">
    <source>
        <dbReference type="Proteomes" id="UP001430953"/>
    </source>
</evidence>
<dbReference type="AlphaFoldDB" id="A0AAW2FFY4"/>
<reference evidence="2 3" key="1">
    <citation type="submission" date="2023-03" db="EMBL/GenBank/DDBJ databases">
        <title>High recombination rates correlate with genetic variation in Cardiocondyla obscurior ants.</title>
        <authorList>
            <person name="Errbii M."/>
        </authorList>
    </citation>
    <scope>NUCLEOTIDE SEQUENCE [LARGE SCALE GENOMIC DNA]</scope>
    <source>
        <strain evidence="2">Alpha-2009</strain>
        <tissue evidence="2">Whole body</tissue>
    </source>
</reference>
<proteinExistence type="predicted"/>
<gene>
    <name evidence="2" type="ORF">PUN28_011354</name>
</gene>
<dbReference type="EMBL" id="JADYXP020000011">
    <property type="protein sequence ID" value="KAL0113980.1"/>
    <property type="molecule type" value="Genomic_DNA"/>
</dbReference>
<accession>A0AAW2FFY4</accession>
<keyword evidence="1" id="KW-0472">Membrane</keyword>
<keyword evidence="1" id="KW-0812">Transmembrane</keyword>
<evidence type="ECO:0000256" key="1">
    <source>
        <dbReference type="SAM" id="Phobius"/>
    </source>
</evidence>
<protein>
    <submittedName>
        <fullName evidence="2">Uncharacterized protein</fullName>
    </submittedName>
</protein>
<comment type="caution">
    <text evidence="2">The sequence shown here is derived from an EMBL/GenBank/DDBJ whole genome shotgun (WGS) entry which is preliminary data.</text>
</comment>
<organism evidence="2 3">
    <name type="scientific">Cardiocondyla obscurior</name>
    <dbReference type="NCBI Taxonomy" id="286306"/>
    <lineage>
        <taxon>Eukaryota</taxon>
        <taxon>Metazoa</taxon>
        <taxon>Ecdysozoa</taxon>
        <taxon>Arthropoda</taxon>
        <taxon>Hexapoda</taxon>
        <taxon>Insecta</taxon>
        <taxon>Pterygota</taxon>
        <taxon>Neoptera</taxon>
        <taxon>Endopterygota</taxon>
        <taxon>Hymenoptera</taxon>
        <taxon>Apocrita</taxon>
        <taxon>Aculeata</taxon>
        <taxon>Formicoidea</taxon>
        <taxon>Formicidae</taxon>
        <taxon>Myrmicinae</taxon>
        <taxon>Cardiocondyla</taxon>
    </lineage>
</organism>
<dbReference type="Proteomes" id="UP001430953">
    <property type="component" value="Unassembled WGS sequence"/>
</dbReference>
<keyword evidence="3" id="KW-1185">Reference proteome</keyword>
<evidence type="ECO:0000313" key="2">
    <source>
        <dbReference type="EMBL" id="KAL0113980.1"/>
    </source>
</evidence>
<sequence length="152" mass="17046">MWILCTLIGLFQLITLLMLSGVLFSVAAISRLMEIMIILLYPTAVFLLRQASNLIIILTILTVKMTSSTFHKLCTLVKYDLVTTQQDSSPITVQLDMQIPFIPYKNSILEEIPQDILLLKDQVCTALLEDKGIIEPTQNEQQDNSSIGESTT</sequence>
<feature type="transmembrane region" description="Helical" evidence="1">
    <location>
        <begin position="35"/>
        <end position="63"/>
    </location>
</feature>